<organism evidence="1 2">
    <name type="scientific">Dactylosporangium fulvum</name>
    <dbReference type="NCBI Taxonomy" id="53359"/>
    <lineage>
        <taxon>Bacteria</taxon>
        <taxon>Bacillati</taxon>
        <taxon>Actinomycetota</taxon>
        <taxon>Actinomycetes</taxon>
        <taxon>Micromonosporales</taxon>
        <taxon>Micromonosporaceae</taxon>
        <taxon>Dactylosporangium</taxon>
    </lineage>
</organism>
<gene>
    <name evidence="1" type="ORF">Dfulv_01835</name>
</gene>
<reference evidence="1" key="2">
    <citation type="submission" date="2022-09" db="EMBL/GenBank/DDBJ databases">
        <title>Biosynthetic gene clusters of Dactylosporangioum fulvum.</title>
        <authorList>
            <person name="Caradec T."/>
        </authorList>
    </citation>
    <scope>NUCLEOTIDE SEQUENCE</scope>
    <source>
        <strain evidence="1">NRRL B-16292</strain>
    </source>
</reference>
<dbReference type="InterPro" id="IPR036890">
    <property type="entry name" value="HATPase_C_sf"/>
</dbReference>
<name>A0ABY5W1C5_9ACTN</name>
<sequence length="394" mass="43563">MTGDPSWRQPDPALVHWLDDHRRRTLEAYRADPLYIAEHANQEDSYRTGGYTGRQLLELARNTADAPHRGGAHGRVELRLAGDTLYCANEGEPFTQAGHEAVGNAFLGSKRGEEIGWLGLGFKSFLGVSRHPAVFSRSVSFDFDGDRSRLELLVVDPHASPFLVLRLPLFVGVEHELRTDETLRGLASWAQTVVRLPLSNGRSRLVGEMCEFSREFLLFVLNVSALRLKIDGDADIGRSLGRSLRRRNAAERRMSRAYHEDPGHVESGTGIEIQTSQDSCGCKEIHELVQNGADALREALGNTAVRRQSADMRPIVCRLAAPRRLRSSIAVPNVGHVRPESCKCSAITKRGRRRVAERQLRHGRCVVNSAAAPCEGVIGRGAATADARSARSWR</sequence>
<protein>
    <submittedName>
        <fullName evidence="1">Uncharacterized protein</fullName>
    </submittedName>
</protein>
<evidence type="ECO:0000313" key="2">
    <source>
        <dbReference type="Proteomes" id="UP001059617"/>
    </source>
</evidence>
<dbReference type="SUPFAM" id="SSF55874">
    <property type="entry name" value="ATPase domain of HSP90 chaperone/DNA topoisomerase II/histidine kinase"/>
    <property type="match status" value="1"/>
</dbReference>
<accession>A0ABY5W1C5</accession>
<proteinExistence type="predicted"/>
<evidence type="ECO:0000313" key="1">
    <source>
        <dbReference type="EMBL" id="UWP83074.1"/>
    </source>
</evidence>
<reference evidence="1" key="1">
    <citation type="submission" date="2021-04" db="EMBL/GenBank/DDBJ databases">
        <authorList>
            <person name="Hartkoorn R.C."/>
            <person name="Beaudoing E."/>
            <person name="Hot D."/>
        </authorList>
    </citation>
    <scope>NUCLEOTIDE SEQUENCE</scope>
    <source>
        <strain evidence="1">NRRL B-16292</strain>
    </source>
</reference>
<dbReference type="EMBL" id="CP073720">
    <property type="protein sequence ID" value="UWP83074.1"/>
    <property type="molecule type" value="Genomic_DNA"/>
</dbReference>
<dbReference type="RefSeq" id="WP_259860852.1">
    <property type="nucleotide sequence ID" value="NZ_BAAAST010000118.1"/>
</dbReference>
<dbReference type="Proteomes" id="UP001059617">
    <property type="component" value="Chromosome"/>
</dbReference>
<keyword evidence="2" id="KW-1185">Reference proteome</keyword>